<dbReference type="EMBL" id="JAWDGP010006253">
    <property type="protein sequence ID" value="KAK3744648.1"/>
    <property type="molecule type" value="Genomic_DNA"/>
</dbReference>
<sequence length="156" mass="17102">MRLERHLSGRWSFEDDFGRPGWALPCNNPPPSELLNSMGHHRAMTAQLSDCSVAQLTTAFLSCFCGQLAPLACISSDLKDSLTARVKGHSGLTDFDHMSLVGRLSSGSPDNGGFIEREDDGFGFEAELRGVKGELSAVMRELRNEKSGWEEKGEKN</sequence>
<evidence type="ECO:0000313" key="1">
    <source>
        <dbReference type="EMBL" id="KAK3744648.1"/>
    </source>
</evidence>
<proteinExistence type="predicted"/>
<evidence type="ECO:0000313" key="2">
    <source>
        <dbReference type="Proteomes" id="UP001283361"/>
    </source>
</evidence>
<keyword evidence="2" id="KW-1185">Reference proteome</keyword>
<organism evidence="1 2">
    <name type="scientific">Elysia crispata</name>
    <name type="common">lettuce slug</name>
    <dbReference type="NCBI Taxonomy" id="231223"/>
    <lineage>
        <taxon>Eukaryota</taxon>
        <taxon>Metazoa</taxon>
        <taxon>Spiralia</taxon>
        <taxon>Lophotrochozoa</taxon>
        <taxon>Mollusca</taxon>
        <taxon>Gastropoda</taxon>
        <taxon>Heterobranchia</taxon>
        <taxon>Euthyneura</taxon>
        <taxon>Panpulmonata</taxon>
        <taxon>Sacoglossa</taxon>
        <taxon>Placobranchoidea</taxon>
        <taxon>Plakobranchidae</taxon>
        <taxon>Elysia</taxon>
    </lineage>
</organism>
<reference evidence="1" key="1">
    <citation type="journal article" date="2023" name="G3 (Bethesda)">
        <title>A reference genome for the long-term kleptoplast-retaining sea slug Elysia crispata morphotype clarki.</title>
        <authorList>
            <person name="Eastman K.E."/>
            <person name="Pendleton A.L."/>
            <person name="Shaikh M.A."/>
            <person name="Suttiyut T."/>
            <person name="Ogas R."/>
            <person name="Tomko P."/>
            <person name="Gavelis G."/>
            <person name="Widhalm J.R."/>
            <person name="Wisecaver J.H."/>
        </authorList>
    </citation>
    <scope>NUCLEOTIDE SEQUENCE</scope>
    <source>
        <strain evidence="1">ECLA1</strain>
    </source>
</reference>
<dbReference type="Proteomes" id="UP001283361">
    <property type="component" value="Unassembled WGS sequence"/>
</dbReference>
<accession>A0AAE1CY86</accession>
<gene>
    <name evidence="1" type="ORF">RRG08_062298</name>
</gene>
<protein>
    <submittedName>
        <fullName evidence="1">Uncharacterized protein</fullName>
    </submittedName>
</protein>
<comment type="caution">
    <text evidence="1">The sequence shown here is derived from an EMBL/GenBank/DDBJ whole genome shotgun (WGS) entry which is preliminary data.</text>
</comment>
<dbReference type="AlphaFoldDB" id="A0AAE1CY86"/>
<name>A0AAE1CY86_9GAST</name>